<evidence type="ECO:0000313" key="2">
    <source>
        <dbReference type="Proteomes" id="UP000821845"/>
    </source>
</evidence>
<accession>A0ACB7RWL7</accession>
<organism evidence="1 2">
    <name type="scientific">Hyalomma asiaticum</name>
    <name type="common">Tick</name>
    <dbReference type="NCBI Taxonomy" id="266040"/>
    <lineage>
        <taxon>Eukaryota</taxon>
        <taxon>Metazoa</taxon>
        <taxon>Ecdysozoa</taxon>
        <taxon>Arthropoda</taxon>
        <taxon>Chelicerata</taxon>
        <taxon>Arachnida</taxon>
        <taxon>Acari</taxon>
        <taxon>Parasitiformes</taxon>
        <taxon>Ixodida</taxon>
        <taxon>Ixodoidea</taxon>
        <taxon>Ixodidae</taxon>
        <taxon>Hyalomminae</taxon>
        <taxon>Hyalomma</taxon>
    </lineage>
</organism>
<comment type="caution">
    <text evidence="1">The sequence shown here is derived from an EMBL/GenBank/DDBJ whole genome shotgun (WGS) entry which is preliminary data.</text>
</comment>
<reference evidence="1" key="1">
    <citation type="submission" date="2020-05" db="EMBL/GenBank/DDBJ databases">
        <title>Large-scale comparative analyses of tick genomes elucidate their genetic diversity and vector capacities.</title>
        <authorList>
            <person name="Jia N."/>
            <person name="Wang J."/>
            <person name="Shi W."/>
            <person name="Du L."/>
            <person name="Sun Y."/>
            <person name="Zhan W."/>
            <person name="Jiang J."/>
            <person name="Wang Q."/>
            <person name="Zhang B."/>
            <person name="Ji P."/>
            <person name="Sakyi L.B."/>
            <person name="Cui X."/>
            <person name="Yuan T."/>
            <person name="Jiang B."/>
            <person name="Yang W."/>
            <person name="Lam T.T.-Y."/>
            <person name="Chang Q."/>
            <person name="Ding S."/>
            <person name="Wang X."/>
            <person name="Zhu J."/>
            <person name="Ruan X."/>
            <person name="Zhao L."/>
            <person name="Wei J."/>
            <person name="Que T."/>
            <person name="Du C."/>
            <person name="Cheng J."/>
            <person name="Dai P."/>
            <person name="Han X."/>
            <person name="Huang E."/>
            <person name="Gao Y."/>
            <person name="Liu J."/>
            <person name="Shao H."/>
            <person name="Ye R."/>
            <person name="Li L."/>
            <person name="Wei W."/>
            <person name="Wang X."/>
            <person name="Wang C."/>
            <person name="Yang T."/>
            <person name="Huo Q."/>
            <person name="Li W."/>
            <person name="Guo W."/>
            <person name="Chen H."/>
            <person name="Zhou L."/>
            <person name="Ni X."/>
            <person name="Tian J."/>
            <person name="Zhou Y."/>
            <person name="Sheng Y."/>
            <person name="Liu T."/>
            <person name="Pan Y."/>
            <person name="Xia L."/>
            <person name="Li J."/>
            <person name="Zhao F."/>
            <person name="Cao W."/>
        </authorList>
    </citation>
    <scope>NUCLEOTIDE SEQUENCE</scope>
    <source>
        <strain evidence="1">Hyas-2018</strain>
    </source>
</reference>
<proteinExistence type="predicted"/>
<gene>
    <name evidence="1" type="ORF">HPB50_022584</name>
</gene>
<keyword evidence="2" id="KW-1185">Reference proteome</keyword>
<sequence>MLRRSRRCEKKKSDAGHPRKILGGIENAMTESANNRPRRTSSGHHTRVKRTSTAVLHEPPAHEMLDLGVSPIKRHSAGRSRRSPARASSARIATSTPEHALSRLPEAHLEVEPQPSCMSFDLGHSPAEVSSHFFDATVESAQKPSASRRRGQCTPPSPELSIRKVRHTYSRGNRASAVQVKLFEDIELPDDVDRNEKENLFELNEEEPVKTKAHKPKAHKPHKDDEALARSLRGGPNQFLNHSHGASLCPPRFWVKRLLPFPRNAASTARFGDVMA</sequence>
<evidence type="ECO:0000313" key="1">
    <source>
        <dbReference type="EMBL" id="KAH6926858.1"/>
    </source>
</evidence>
<name>A0ACB7RWL7_HYAAI</name>
<dbReference type="EMBL" id="CM023487">
    <property type="protein sequence ID" value="KAH6926858.1"/>
    <property type="molecule type" value="Genomic_DNA"/>
</dbReference>
<dbReference type="Proteomes" id="UP000821845">
    <property type="component" value="Chromosome 7"/>
</dbReference>
<protein>
    <submittedName>
        <fullName evidence="1">Uncharacterized protein</fullName>
    </submittedName>
</protein>